<comment type="caution">
    <text evidence="1">The sequence shown here is derived from an EMBL/GenBank/DDBJ whole genome shotgun (WGS) entry which is preliminary data.</text>
</comment>
<dbReference type="AlphaFoldDB" id="A0ABD3N1X1"/>
<sequence>MCKTPSALNMIDAVLGKGAIIAVEEKLRGKVEFQCQEQILRKKVSRSNATDMNVRARKLFNDLANKLNLRCPRCEAVFHDYDGCNALTCADPGCRAKFCAICLKDCGSDAHQHVQDTH</sequence>
<dbReference type="Pfam" id="PF26200">
    <property type="entry name" value="Rcat_RNF216"/>
    <property type="match status" value="1"/>
</dbReference>
<organism evidence="1 2">
    <name type="scientific">Stephanodiscus triporus</name>
    <dbReference type="NCBI Taxonomy" id="2934178"/>
    <lineage>
        <taxon>Eukaryota</taxon>
        <taxon>Sar</taxon>
        <taxon>Stramenopiles</taxon>
        <taxon>Ochrophyta</taxon>
        <taxon>Bacillariophyta</taxon>
        <taxon>Coscinodiscophyceae</taxon>
        <taxon>Thalassiosirophycidae</taxon>
        <taxon>Stephanodiscales</taxon>
        <taxon>Stephanodiscaceae</taxon>
        <taxon>Stephanodiscus</taxon>
    </lineage>
</organism>
<evidence type="ECO:0008006" key="3">
    <source>
        <dbReference type="Google" id="ProtNLM"/>
    </source>
</evidence>
<dbReference type="EMBL" id="JALLAZ020001638">
    <property type="protein sequence ID" value="KAL3770086.1"/>
    <property type="molecule type" value="Genomic_DNA"/>
</dbReference>
<name>A0ABD3N1X1_9STRA</name>
<evidence type="ECO:0000313" key="2">
    <source>
        <dbReference type="Proteomes" id="UP001530315"/>
    </source>
</evidence>
<protein>
    <recommendedName>
        <fullName evidence="3">RING-type domain-containing protein</fullName>
    </recommendedName>
</protein>
<dbReference type="Gene3D" id="1.20.120.1750">
    <property type="match status" value="1"/>
</dbReference>
<proteinExistence type="predicted"/>
<keyword evidence="2" id="KW-1185">Reference proteome</keyword>
<evidence type="ECO:0000313" key="1">
    <source>
        <dbReference type="EMBL" id="KAL3770086.1"/>
    </source>
</evidence>
<dbReference type="SUPFAM" id="SSF57850">
    <property type="entry name" value="RING/U-box"/>
    <property type="match status" value="1"/>
</dbReference>
<gene>
    <name evidence="1" type="ORF">ACHAW5_003462</name>
</gene>
<dbReference type="Proteomes" id="UP001530315">
    <property type="component" value="Unassembled WGS sequence"/>
</dbReference>
<reference evidence="1 2" key="1">
    <citation type="submission" date="2024-10" db="EMBL/GenBank/DDBJ databases">
        <title>Updated reference genomes for cyclostephanoid diatoms.</title>
        <authorList>
            <person name="Roberts W.R."/>
            <person name="Alverson A.J."/>
        </authorList>
    </citation>
    <scope>NUCLEOTIDE SEQUENCE [LARGE SCALE GENOMIC DNA]</scope>
    <source>
        <strain evidence="1 2">AJA276-08</strain>
    </source>
</reference>
<accession>A0ABD3N1X1</accession>